<dbReference type="OrthoDB" id="1158806at2"/>
<sequence>MENQNQHSETTDYSEEIKRWAEEDVLQLANHFHRLTKGQFERTSYFTMTAPDVAIFQELKPLITDLRIYMAIEAQNKEKHTFFPVLRVTNDKEEHTFLKLIAPEVRKQNSTKSEVVPEVFKNMISKNWDEVDFHLIDDLFTARKKEELNRVVVESTVRVLYFQISTDIINHVIKELTEIKGITLYSGIDMNKFSDKYQISFTPVLGFQHGNIDAGDFTFGLKSIVEFSKGEVFIEYSRPCPPTC</sequence>
<reference evidence="1 2" key="1">
    <citation type="journal article" date="2013" name="Int. J. Syst. Evol. Microbiol.">
        <title>Kordia antarctica sp. nov., isolated from Antarctic seawater.</title>
        <authorList>
            <person name="Baek K."/>
            <person name="Choi A."/>
            <person name="Kang I."/>
            <person name="Lee K."/>
            <person name="Cho J.C."/>
        </authorList>
    </citation>
    <scope>NUCLEOTIDE SEQUENCE [LARGE SCALE GENOMIC DNA]</scope>
    <source>
        <strain evidence="1 2">IMCC3317</strain>
    </source>
</reference>
<dbReference type="AlphaFoldDB" id="A0A7L4ZPB8"/>
<dbReference type="EMBL" id="CP019288">
    <property type="protein sequence ID" value="QHI38327.1"/>
    <property type="molecule type" value="Genomic_DNA"/>
</dbReference>
<proteinExistence type="predicted"/>
<dbReference type="Proteomes" id="UP000464657">
    <property type="component" value="Chromosome"/>
</dbReference>
<dbReference type="RefSeq" id="WP_160130881.1">
    <property type="nucleotide sequence ID" value="NZ_CP019288.1"/>
</dbReference>
<evidence type="ECO:0000313" key="2">
    <source>
        <dbReference type="Proteomes" id="UP000464657"/>
    </source>
</evidence>
<gene>
    <name evidence="1" type="ORF">IMCC3317_37180</name>
</gene>
<keyword evidence="2" id="KW-1185">Reference proteome</keyword>
<organism evidence="1 2">
    <name type="scientific">Kordia antarctica</name>
    <dbReference type="NCBI Taxonomy" id="1218801"/>
    <lineage>
        <taxon>Bacteria</taxon>
        <taxon>Pseudomonadati</taxon>
        <taxon>Bacteroidota</taxon>
        <taxon>Flavobacteriia</taxon>
        <taxon>Flavobacteriales</taxon>
        <taxon>Flavobacteriaceae</taxon>
        <taxon>Kordia</taxon>
    </lineage>
</organism>
<accession>A0A7L4ZPB8</accession>
<name>A0A7L4ZPB8_9FLAO</name>
<evidence type="ECO:0000313" key="1">
    <source>
        <dbReference type="EMBL" id="QHI38327.1"/>
    </source>
</evidence>
<dbReference type="KEGG" id="kan:IMCC3317_37180"/>
<protein>
    <submittedName>
        <fullName evidence="1">Uncharacterized protein</fullName>
    </submittedName>
</protein>